<proteinExistence type="predicted"/>
<evidence type="ECO:0000259" key="3">
    <source>
        <dbReference type="Pfam" id="PF13349"/>
    </source>
</evidence>
<keyword evidence="2" id="KW-0472">Membrane</keyword>
<keyword evidence="2" id="KW-0812">Transmembrane</keyword>
<evidence type="ECO:0000256" key="1">
    <source>
        <dbReference type="SAM" id="MobiDB-lite"/>
    </source>
</evidence>
<gene>
    <name evidence="4" type="ORF">D641_0105925</name>
</gene>
<feature type="region of interest" description="Disordered" evidence="1">
    <location>
        <begin position="1"/>
        <end position="34"/>
    </location>
</feature>
<feature type="domain" description="DUF4097" evidence="3">
    <location>
        <begin position="86"/>
        <end position="222"/>
    </location>
</feature>
<protein>
    <recommendedName>
        <fullName evidence="3">DUF4097 domain-containing protein</fullName>
    </recommendedName>
</protein>
<evidence type="ECO:0000313" key="5">
    <source>
        <dbReference type="Proteomes" id="UP000019754"/>
    </source>
</evidence>
<feature type="compositionally biased region" description="Basic and acidic residues" evidence="1">
    <location>
        <begin position="18"/>
        <end position="33"/>
    </location>
</feature>
<keyword evidence="5" id="KW-1185">Reference proteome</keyword>
<dbReference type="HOGENOM" id="CLU_887603_0_0_11"/>
<evidence type="ECO:0000256" key="2">
    <source>
        <dbReference type="SAM" id="Phobius"/>
    </source>
</evidence>
<dbReference type="STRING" id="1249481.D641_0105925"/>
<evidence type="ECO:0000313" key="4">
    <source>
        <dbReference type="EMBL" id="EYT50029.1"/>
    </source>
</evidence>
<accession>A0A022KZD6</accession>
<dbReference type="RefSeq" id="WP_017822889.1">
    <property type="nucleotide sequence ID" value="NZ_AORC01000006.1"/>
</dbReference>
<sequence>MSTPTPLAPSPAPAPDTPPRHQVDPAHRLDASPRSRRGWRTAVTMIAALFVSLVLLALGAVSMTSWAVQRSYQDVSATYELGTPDSLSLTTHVADVRVASSSEVDQVTLALVEDGSTDVPDAGETVRARVEVTGDATRRSIKVSQPGMNRFGSLLDEHREVLLLVPSGHLMDVEMRADVGRIDASGTFASLEVSADVGDVRLSGVEAPGGIAVHTETGEMSLAPAGPVPGGITVTSTLGDVDITLPPDAAGDVSVRGEVGEVQVTAPGTGRRVVQATSDVGTVSVDPAFMTAGGDVIGRIDVTTSLGDVSVTR</sequence>
<dbReference type="EMBL" id="AORC01000006">
    <property type="protein sequence ID" value="EYT50029.1"/>
    <property type="molecule type" value="Genomic_DNA"/>
</dbReference>
<dbReference type="Pfam" id="PF13349">
    <property type="entry name" value="DUF4097"/>
    <property type="match status" value="1"/>
</dbReference>
<dbReference type="OrthoDB" id="4792012at2"/>
<organism evidence="4 5">
    <name type="scientific">Brachybacterium muris UCD-AY4</name>
    <dbReference type="NCBI Taxonomy" id="1249481"/>
    <lineage>
        <taxon>Bacteria</taxon>
        <taxon>Bacillati</taxon>
        <taxon>Actinomycetota</taxon>
        <taxon>Actinomycetes</taxon>
        <taxon>Micrococcales</taxon>
        <taxon>Dermabacteraceae</taxon>
        <taxon>Brachybacterium</taxon>
    </lineage>
</organism>
<reference evidence="4 5" key="1">
    <citation type="journal article" date="2013" name="Genome Announc.">
        <title>Draft genome sequence of an Actinobacterium, Brachybacterium muris strain UCD-AY4.</title>
        <authorList>
            <person name="Lo J.R."/>
            <person name="Lang J.M."/>
            <person name="Darling A.E."/>
            <person name="Eisen J.A."/>
            <person name="Coil D.A."/>
        </authorList>
    </citation>
    <scope>NUCLEOTIDE SEQUENCE [LARGE SCALE GENOMIC DNA]</scope>
    <source>
        <strain evidence="4 5">UCD-AY4</strain>
    </source>
</reference>
<dbReference type="Proteomes" id="UP000019754">
    <property type="component" value="Unassembled WGS sequence"/>
</dbReference>
<dbReference type="AlphaFoldDB" id="A0A022KZD6"/>
<name>A0A022KZD6_9MICO</name>
<dbReference type="InterPro" id="IPR025164">
    <property type="entry name" value="Toastrack_DUF4097"/>
</dbReference>
<comment type="caution">
    <text evidence="4">The sequence shown here is derived from an EMBL/GenBank/DDBJ whole genome shotgun (WGS) entry which is preliminary data.</text>
</comment>
<feature type="transmembrane region" description="Helical" evidence="2">
    <location>
        <begin position="42"/>
        <end position="68"/>
    </location>
</feature>
<keyword evidence="2" id="KW-1133">Transmembrane helix</keyword>
<feature type="compositionally biased region" description="Pro residues" evidence="1">
    <location>
        <begin position="1"/>
        <end position="17"/>
    </location>
</feature>